<feature type="transmembrane region" description="Helical" evidence="1">
    <location>
        <begin position="40"/>
        <end position="60"/>
    </location>
</feature>
<comment type="caution">
    <text evidence="2">The sequence shown here is derived from an EMBL/GenBank/DDBJ whole genome shotgun (WGS) entry which is preliminary data.</text>
</comment>
<dbReference type="AlphaFoldDB" id="A0A1R3H4H4"/>
<gene>
    <name evidence="2" type="ORF">COLO4_31379</name>
</gene>
<dbReference type="EMBL" id="AWUE01020852">
    <property type="protein sequence ID" value="OMO65231.1"/>
    <property type="molecule type" value="Genomic_DNA"/>
</dbReference>
<organism evidence="2 3">
    <name type="scientific">Corchorus olitorius</name>
    <dbReference type="NCBI Taxonomy" id="93759"/>
    <lineage>
        <taxon>Eukaryota</taxon>
        <taxon>Viridiplantae</taxon>
        <taxon>Streptophyta</taxon>
        <taxon>Embryophyta</taxon>
        <taxon>Tracheophyta</taxon>
        <taxon>Spermatophyta</taxon>
        <taxon>Magnoliopsida</taxon>
        <taxon>eudicotyledons</taxon>
        <taxon>Gunneridae</taxon>
        <taxon>Pentapetalae</taxon>
        <taxon>rosids</taxon>
        <taxon>malvids</taxon>
        <taxon>Malvales</taxon>
        <taxon>Malvaceae</taxon>
        <taxon>Grewioideae</taxon>
        <taxon>Apeibeae</taxon>
        <taxon>Corchorus</taxon>
    </lineage>
</organism>
<evidence type="ECO:0000313" key="2">
    <source>
        <dbReference type="EMBL" id="OMO65231.1"/>
    </source>
</evidence>
<evidence type="ECO:0000313" key="3">
    <source>
        <dbReference type="Proteomes" id="UP000187203"/>
    </source>
</evidence>
<keyword evidence="1" id="KW-1133">Transmembrane helix</keyword>
<proteinExistence type="predicted"/>
<keyword evidence="3" id="KW-1185">Reference proteome</keyword>
<protein>
    <submittedName>
        <fullName evidence="2">Uncharacterized protein</fullName>
    </submittedName>
</protein>
<evidence type="ECO:0000256" key="1">
    <source>
        <dbReference type="SAM" id="Phobius"/>
    </source>
</evidence>
<keyword evidence="1" id="KW-0812">Transmembrane</keyword>
<name>A0A1R3H4H4_9ROSI</name>
<keyword evidence="1" id="KW-0472">Membrane</keyword>
<accession>A0A1R3H4H4</accession>
<dbReference type="Proteomes" id="UP000187203">
    <property type="component" value="Unassembled WGS sequence"/>
</dbReference>
<reference evidence="3" key="1">
    <citation type="submission" date="2013-09" db="EMBL/GenBank/DDBJ databases">
        <title>Corchorus olitorius genome sequencing.</title>
        <authorList>
            <person name="Alam M."/>
            <person name="Haque M.S."/>
            <person name="Islam M.S."/>
            <person name="Emdad E.M."/>
            <person name="Islam M.M."/>
            <person name="Ahmed B."/>
            <person name="Halim A."/>
            <person name="Hossen Q.M.M."/>
            <person name="Hossain M.Z."/>
            <person name="Ahmed R."/>
            <person name="Khan M.M."/>
            <person name="Islam R."/>
            <person name="Rashid M.M."/>
            <person name="Khan S.A."/>
            <person name="Rahman M.S."/>
            <person name="Alam M."/>
            <person name="Yahiya A.S."/>
            <person name="Khan M.S."/>
            <person name="Azam M.S."/>
            <person name="Haque T."/>
            <person name="Lashkar M.Z.H."/>
            <person name="Akhand A.I."/>
            <person name="Morshed G."/>
            <person name="Roy S."/>
            <person name="Uddin K.S."/>
            <person name="Rabeya T."/>
            <person name="Hossain A.S."/>
            <person name="Chowdhury A."/>
            <person name="Snigdha A.R."/>
            <person name="Mortoza M.S."/>
            <person name="Matin S.A."/>
            <person name="Hoque S.M.E."/>
            <person name="Islam M.K."/>
            <person name="Roy D.K."/>
            <person name="Haider R."/>
            <person name="Moosa M.M."/>
            <person name="Elias S.M."/>
            <person name="Hasan A.M."/>
            <person name="Jahan S."/>
            <person name="Shafiuddin M."/>
            <person name="Mahmood N."/>
            <person name="Shommy N.S."/>
        </authorList>
    </citation>
    <scope>NUCLEOTIDE SEQUENCE [LARGE SCALE GENOMIC DNA]</scope>
    <source>
        <strain evidence="3">cv. O-4</strain>
    </source>
</reference>
<sequence>MPAFRLFRLTRIGNLRFRIFLYLARSRITPFEKATSSPVMSLPVVLAASLSFLSFAFFVLKAFPAPCRLYAAVRLERHVMKLPSGVLLSST</sequence>